<accession>A0A1I8P0M5</accession>
<feature type="compositionally biased region" description="Polar residues" evidence="2">
    <location>
        <begin position="60"/>
        <end position="72"/>
    </location>
</feature>
<evidence type="ECO:0000313" key="3">
    <source>
        <dbReference type="EnsemblMetazoa" id="SCAU003782-PA"/>
    </source>
</evidence>
<dbReference type="Proteomes" id="UP000095300">
    <property type="component" value="Unassembled WGS sequence"/>
</dbReference>
<proteinExistence type="predicted"/>
<feature type="region of interest" description="Disordered" evidence="2">
    <location>
        <begin position="47"/>
        <end position="72"/>
    </location>
</feature>
<evidence type="ECO:0008006" key="5">
    <source>
        <dbReference type="Google" id="ProtNLM"/>
    </source>
</evidence>
<sequence length="312" mass="35855">MKWCKILNVDFDRIAPSSKLCERHFDPRFLGAKHLIRHSIPPVIPLANNNELNDQNMENSQQGPELSNSTSCSPHLEIEIKSECITEDMDQTEFLCEDEPSDQVRVVNEPLVESDNITPELAHLSSKSKTSLKTYEKKKTKFLNCHCDCHKSDETTTKLLGLIEKEKTMNKELNIEAELYAQQIVELKKKLKKTEGELHTYKAKVSAFSKSVICVSKTKQTEARKFAEMICSTISKYSKDQMDLAQCLADKFPKCYAFLRDELCFHLPHPQKLRERQIYFKKVVKSSLSFYSTENTATRDDHSIGEDVIVIK</sequence>
<feature type="compositionally biased region" description="Low complexity" evidence="2">
    <location>
        <begin position="48"/>
        <end position="59"/>
    </location>
</feature>
<dbReference type="OrthoDB" id="7860057at2759"/>
<evidence type="ECO:0000256" key="2">
    <source>
        <dbReference type="SAM" id="MobiDB-lite"/>
    </source>
</evidence>
<protein>
    <recommendedName>
        <fullName evidence="5">THAP-type domain-containing protein</fullName>
    </recommendedName>
</protein>
<feature type="coiled-coil region" evidence="1">
    <location>
        <begin position="163"/>
        <end position="204"/>
    </location>
</feature>
<keyword evidence="4" id="KW-1185">Reference proteome</keyword>
<dbReference type="AlphaFoldDB" id="A0A1I8P0M5"/>
<reference evidence="3" key="1">
    <citation type="submission" date="2020-05" db="UniProtKB">
        <authorList>
            <consortium name="EnsemblMetazoa"/>
        </authorList>
    </citation>
    <scope>IDENTIFICATION</scope>
    <source>
        <strain evidence="3">USDA</strain>
    </source>
</reference>
<evidence type="ECO:0000313" key="4">
    <source>
        <dbReference type="Proteomes" id="UP000095300"/>
    </source>
</evidence>
<name>A0A1I8P0M5_STOCA</name>
<dbReference type="VEuPathDB" id="VectorBase:SCAU003782"/>
<organism evidence="3 4">
    <name type="scientific">Stomoxys calcitrans</name>
    <name type="common">Stable fly</name>
    <name type="synonym">Conops calcitrans</name>
    <dbReference type="NCBI Taxonomy" id="35570"/>
    <lineage>
        <taxon>Eukaryota</taxon>
        <taxon>Metazoa</taxon>
        <taxon>Ecdysozoa</taxon>
        <taxon>Arthropoda</taxon>
        <taxon>Hexapoda</taxon>
        <taxon>Insecta</taxon>
        <taxon>Pterygota</taxon>
        <taxon>Neoptera</taxon>
        <taxon>Endopterygota</taxon>
        <taxon>Diptera</taxon>
        <taxon>Brachycera</taxon>
        <taxon>Muscomorpha</taxon>
        <taxon>Muscoidea</taxon>
        <taxon>Muscidae</taxon>
        <taxon>Stomoxys</taxon>
    </lineage>
</organism>
<dbReference type="EnsemblMetazoa" id="SCAU003782-RA">
    <property type="protein sequence ID" value="SCAU003782-PA"/>
    <property type="gene ID" value="SCAU003782"/>
</dbReference>
<gene>
    <name evidence="3" type="primary">106095722</name>
</gene>
<keyword evidence="1" id="KW-0175">Coiled coil</keyword>
<evidence type="ECO:0000256" key="1">
    <source>
        <dbReference type="SAM" id="Coils"/>
    </source>
</evidence>